<dbReference type="VEuPathDB" id="FungiDB:PPTG_20034"/>
<reference evidence="2" key="1">
    <citation type="submission" date="2013-11" db="EMBL/GenBank/DDBJ databases">
        <title>The Genome Sequence of Phytophthora parasitica CHvinca01.</title>
        <authorList>
            <consortium name="The Broad Institute Genomics Platform"/>
            <person name="Russ C."/>
            <person name="Tyler B."/>
            <person name="Panabieres F."/>
            <person name="Shan W."/>
            <person name="Tripathy S."/>
            <person name="Grunwald N."/>
            <person name="Machado M."/>
            <person name="Johnson C.S."/>
            <person name="Arredondo F."/>
            <person name="Hong C."/>
            <person name="Coffey M."/>
            <person name="Young S.K."/>
            <person name="Zeng Q."/>
            <person name="Gargeya S."/>
            <person name="Fitzgerald M."/>
            <person name="Abouelleil A."/>
            <person name="Alvarado L."/>
            <person name="Chapman S.B."/>
            <person name="Gainer-Dewar J."/>
            <person name="Goldberg J."/>
            <person name="Griggs A."/>
            <person name="Gujja S."/>
            <person name="Hansen M."/>
            <person name="Howarth C."/>
            <person name="Imamovic A."/>
            <person name="Ireland A."/>
            <person name="Larimer J."/>
            <person name="McCowan C."/>
            <person name="Murphy C."/>
            <person name="Pearson M."/>
            <person name="Poon T.W."/>
            <person name="Priest M."/>
            <person name="Roberts A."/>
            <person name="Saif S."/>
            <person name="Shea T."/>
            <person name="Sykes S."/>
            <person name="Wortman J."/>
            <person name="Nusbaum C."/>
            <person name="Birren B."/>
        </authorList>
    </citation>
    <scope>NUCLEOTIDE SEQUENCE [LARGE SCALE GENOMIC DNA]</scope>
    <source>
        <strain evidence="2">CHvinca01</strain>
    </source>
</reference>
<feature type="non-terminal residue" evidence="2">
    <location>
        <position position="1"/>
    </location>
</feature>
<organism evidence="2">
    <name type="scientific">Phytophthora nicotianae</name>
    <name type="common">Potato buckeye rot agent</name>
    <name type="synonym">Phytophthora parasitica</name>
    <dbReference type="NCBI Taxonomy" id="4792"/>
    <lineage>
        <taxon>Eukaryota</taxon>
        <taxon>Sar</taxon>
        <taxon>Stramenopiles</taxon>
        <taxon>Oomycota</taxon>
        <taxon>Peronosporomycetes</taxon>
        <taxon>Peronosporales</taxon>
        <taxon>Peronosporaceae</taxon>
        <taxon>Phytophthora</taxon>
    </lineage>
</organism>
<dbReference type="EMBL" id="KI683752">
    <property type="protein sequence ID" value="ETL77356.1"/>
    <property type="molecule type" value="Genomic_DNA"/>
</dbReference>
<gene>
    <name evidence="2" type="ORF">L917_21703</name>
</gene>
<dbReference type="OrthoDB" id="127014at2759"/>
<evidence type="ECO:0000313" key="2">
    <source>
        <dbReference type="EMBL" id="ETL77356.1"/>
    </source>
</evidence>
<dbReference type="Pfam" id="PF13843">
    <property type="entry name" value="DDE_Tnp_1_7"/>
    <property type="match status" value="1"/>
</dbReference>
<proteinExistence type="predicted"/>
<dbReference type="InterPro" id="IPR029526">
    <property type="entry name" value="PGBD"/>
</dbReference>
<feature type="non-terminal residue" evidence="2">
    <location>
        <position position="291"/>
    </location>
</feature>
<dbReference type="PANTHER" id="PTHR46599">
    <property type="entry name" value="PIGGYBAC TRANSPOSABLE ELEMENT-DERIVED PROTEIN 4"/>
    <property type="match status" value="1"/>
</dbReference>
<sequence>YTDGEMHLLGTVRLNLVDKWNKPAVKASIERVDASERGSWELVAAVGLEPGWKEKQKKHQASQRRLPKAQRTTYEPVIVQAEKAGYVIYKDRKVVIFYTNDLKATPSQPTLPSTSPEAVLCCHGTYPIQRWTEDRMMHRRVFMAPTIIAAYNFCMNAVDRVDQLRSTNPIRRREKRLGMTMFTWLMDIAIINAHTLVKTIRPTTGKEISLREFKRKIADVLTSNEKQNKSRRDLQKKKRSQESLDEIIGMDTSLHMITPNSTDHSKGRLLCHLCSLRNIKKKAKYGCTKCE</sequence>
<evidence type="ECO:0000259" key="1">
    <source>
        <dbReference type="Pfam" id="PF13843"/>
    </source>
</evidence>
<dbReference type="PANTHER" id="PTHR46599:SF3">
    <property type="entry name" value="PIGGYBAC TRANSPOSABLE ELEMENT-DERIVED PROTEIN 4"/>
    <property type="match status" value="1"/>
</dbReference>
<feature type="domain" description="PiggyBac transposable element-derived protein" evidence="1">
    <location>
        <begin position="136"/>
        <end position="194"/>
    </location>
</feature>
<name>W2JWP2_PHYNI</name>
<dbReference type="Proteomes" id="UP000054423">
    <property type="component" value="Unassembled WGS sequence"/>
</dbReference>
<accession>W2JWP2</accession>
<protein>
    <recommendedName>
        <fullName evidence="1">PiggyBac transposable element-derived protein domain-containing protein</fullName>
    </recommendedName>
</protein>
<dbReference type="AlphaFoldDB" id="W2JWP2"/>